<dbReference type="PANTHER" id="PTHR16295:SF10">
    <property type="entry name" value="EXPRESSED PROTEIN"/>
    <property type="match status" value="1"/>
</dbReference>
<protein>
    <submittedName>
        <fullName evidence="2">TRAF-like protein</fullName>
    </submittedName>
</protein>
<comment type="caution">
    <text evidence="2">The sequence shown here is derived from an EMBL/GenBank/DDBJ whole genome shotgun (WGS) entry which is preliminary data.</text>
</comment>
<evidence type="ECO:0000313" key="3">
    <source>
        <dbReference type="Proteomes" id="UP000054937"/>
    </source>
</evidence>
<name>A0A0V0QPA8_PSEPJ</name>
<dbReference type="GO" id="GO:0005739">
    <property type="term" value="C:mitochondrion"/>
    <property type="evidence" value="ECO:0007669"/>
    <property type="project" value="TreeGrafter"/>
</dbReference>
<dbReference type="SUPFAM" id="SSF49599">
    <property type="entry name" value="TRAF domain-like"/>
    <property type="match status" value="1"/>
</dbReference>
<feature type="compositionally biased region" description="Low complexity" evidence="1">
    <location>
        <begin position="93"/>
        <end position="106"/>
    </location>
</feature>
<evidence type="ECO:0000256" key="1">
    <source>
        <dbReference type="SAM" id="MobiDB-lite"/>
    </source>
</evidence>
<dbReference type="PANTHER" id="PTHR16295">
    <property type="entry name" value="TRAF-TYPE ZINC FINGER PROTEIN-RELATED"/>
    <property type="match status" value="1"/>
</dbReference>
<dbReference type="Proteomes" id="UP000054937">
    <property type="component" value="Unassembled WGS sequence"/>
</dbReference>
<sequence length="106" mass="12620">MEQEQKMENCSNCGILLAENKIDLHEAYCIRNCIKCDLCGQFFSKDVMETHIEEDHQNGNQINDQQNIQKIEHQQNQVQLNNKQNEQQEESKVNIQQQQQQNQFQR</sequence>
<dbReference type="AlphaFoldDB" id="A0A0V0QPA8"/>
<feature type="compositionally biased region" description="Low complexity" evidence="1">
    <location>
        <begin position="73"/>
        <end position="85"/>
    </location>
</feature>
<dbReference type="EMBL" id="LDAU01000122">
    <property type="protein sequence ID" value="KRX03972.1"/>
    <property type="molecule type" value="Genomic_DNA"/>
</dbReference>
<dbReference type="InterPro" id="IPR051986">
    <property type="entry name" value="Innate_Immune_Apopt_Reg"/>
</dbReference>
<accession>A0A0V0QPA8</accession>
<feature type="region of interest" description="Disordered" evidence="1">
    <location>
        <begin position="73"/>
        <end position="106"/>
    </location>
</feature>
<reference evidence="2 3" key="1">
    <citation type="journal article" date="2015" name="Sci. Rep.">
        <title>Genome of the facultative scuticociliatosis pathogen Pseudocohnilembus persalinus provides insight into its virulence through horizontal gene transfer.</title>
        <authorList>
            <person name="Xiong J."/>
            <person name="Wang G."/>
            <person name="Cheng J."/>
            <person name="Tian M."/>
            <person name="Pan X."/>
            <person name="Warren A."/>
            <person name="Jiang C."/>
            <person name="Yuan D."/>
            <person name="Miao W."/>
        </authorList>
    </citation>
    <scope>NUCLEOTIDE SEQUENCE [LARGE SCALE GENOMIC DNA]</scope>
    <source>
        <strain evidence="2">36N120E</strain>
    </source>
</reference>
<organism evidence="2 3">
    <name type="scientific">Pseudocohnilembus persalinus</name>
    <name type="common">Ciliate</name>
    <dbReference type="NCBI Taxonomy" id="266149"/>
    <lineage>
        <taxon>Eukaryota</taxon>
        <taxon>Sar</taxon>
        <taxon>Alveolata</taxon>
        <taxon>Ciliophora</taxon>
        <taxon>Intramacronucleata</taxon>
        <taxon>Oligohymenophorea</taxon>
        <taxon>Scuticociliatia</taxon>
        <taxon>Philasterida</taxon>
        <taxon>Pseudocohnilembidae</taxon>
        <taxon>Pseudocohnilembus</taxon>
    </lineage>
</organism>
<dbReference type="OrthoDB" id="193703at2759"/>
<proteinExistence type="predicted"/>
<keyword evidence="3" id="KW-1185">Reference proteome</keyword>
<evidence type="ECO:0000313" key="2">
    <source>
        <dbReference type="EMBL" id="KRX03972.1"/>
    </source>
</evidence>
<dbReference type="InParanoid" id="A0A0V0QPA8"/>
<gene>
    <name evidence="2" type="ORF">PPERSA_12419</name>
</gene>
<dbReference type="Pfam" id="PF23580">
    <property type="entry name" value="Znf_XAF1_N"/>
    <property type="match status" value="1"/>
</dbReference>